<dbReference type="EMBL" id="JACHXW010000002">
    <property type="protein sequence ID" value="MBB3150922.1"/>
    <property type="molecule type" value="Genomic_DNA"/>
</dbReference>
<accession>A0A7W5C4V3</accession>
<organism evidence="1 2">
    <name type="scientific">Paenibacillus endophyticus</name>
    <dbReference type="NCBI Taxonomy" id="1294268"/>
    <lineage>
        <taxon>Bacteria</taxon>
        <taxon>Bacillati</taxon>
        <taxon>Bacillota</taxon>
        <taxon>Bacilli</taxon>
        <taxon>Bacillales</taxon>
        <taxon>Paenibacillaceae</taxon>
        <taxon>Paenibacillus</taxon>
    </lineage>
</organism>
<evidence type="ECO:0000313" key="2">
    <source>
        <dbReference type="Proteomes" id="UP000518605"/>
    </source>
</evidence>
<gene>
    <name evidence="1" type="ORF">FHS16_000956</name>
</gene>
<keyword evidence="2" id="KW-1185">Reference proteome</keyword>
<dbReference type="RefSeq" id="WP_183559337.1">
    <property type="nucleotide sequence ID" value="NZ_CBCSLB010000009.1"/>
</dbReference>
<evidence type="ECO:0000313" key="1">
    <source>
        <dbReference type="EMBL" id="MBB3150922.1"/>
    </source>
</evidence>
<protein>
    <submittedName>
        <fullName evidence="1">Uncharacterized protein</fullName>
    </submittedName>
</protein>
<name>A0A7W5C4V3_9BACL</name>
<reference evidence="1 2" key="1">
    <citation type="submission" date="2020-08" db="EMBL/GenBank/DDBJ databases">
        <title>Genomic Encyclopedia of Type Strains, Phase III (KMG-III): the genomes of soil and plant-associated and newly described type strains.</title>
        <authorList>
            <person name="Whitman W."/>
        </authorList>
    </citation>
    <scope>NUCLEOTIDE SEQUENCE [LARGE SCALE GENOMIC DNA]</scope>
    <source>
        <strain evidence="1 2">CECT 8234</strain>
    </source>
</reference>
<sequence length="75" mass="8832">MKEQRHQKTKRRFKTGQWVEYEGLYTDDWGGDLVLMQGDLFPLHPQMGETHWTYAGQSALHFMNSPKINGHHIGY</sequence>
<comment type="caution">
    <text evidence="1">The sequence shown here is derived from an EMBL/GenBank/DDBJ whole genome shotgun (WGS) entry which is preliminary data.</text>
</comment>
<dbReference type="Proteomes" id="UP000518605">
    <property type="component" value="Unassembled WGS sequence"/>
</dbReference>
<dbReference type="AlphaFoldDB" id="A0A7W5C4V3"/>
<proteinExistence type="predicted"/>